<dbReference type="EMBL" id="JAUSUC010000020">
    <property type="protein sequence ID" value="MDQ0215453.1"/>
    <property type="molecule type" value="Genomic_DNA"/>
</dbReference>
<evidence type="ECO:0000256" key="4">
    <source>
        <dbReference type="ARBA" id="ARBA00004496"/>
    </source>
</evidence>
<dbReference type="Proteomes" id="UP001237207">
    <property type="component" value="Unassembled WGS sequence"/>
</dbReference>
<dbReference type="PANTHER" id="PTHR10954:SF23">
    <property type="entry name" value="RIBONUCLEASE"/>
    <property type="match status" value="1"/>
</dbReference>
<comment type="caution">
    <text evidence="18">The sequence shown here is derived from an EMBL/GenBank/DDBJ whole genome shotgun (WGS) entry which is preliminary data.</text>
</comment>
<keyword evidence="10 14" id="KW-0479">Metal-binding</keyword>
<dbReference type="Pfam" id="PF11858">
    <property type="entry name" value="DUF3378"/>
    <property type="match status" value="1"/>
</dbReference>
<evidence type="ECO:0000256" key="9">
    <source>
        <dbReference type="ARBA" id="ARBA00022722"/>
    </source>
</evidence>
<dbReference type="CDD" id="cd14796">
    <property type="entry name" value="RNAse_HIII_N"/>
    <property type="match status" value="1"/>
</dbReference>
<reference evidence="18" key="1">
    <citation type="submission" date="2023-07" db="EMBL/GenBank/DDBJ databases">
        <title>Genomic Encyclopedia of Type Strains, Phase IV (KMG-IV): sequencing the most valuable type-strain genomes for metagenomic binning, comparative biology and taxonomic classification.</title>
        <authorList>
            <person name="Goeker M."/>
        </authorList>
    </citation>
    <scope>NUCLEOTIDE SEQUENCE</scope>
    <source>
        <strain evidence="18">DSM 23947</strain>
    </source>
</reference>
<dbReference type="InterPro" id="IPR012295">
    <property type="entry name" value="TBP_dom_sf"/>
</dbReference>
<feature type="region of interest" description="Disordered" evidence="16">
    <location>
        <begin position="61"/>
        <end position="80"/>
    </location>
</feature>
<dbReference type="Gene3D" id="3.30.420.10">
    <property type="entry name" value="Ribonuclease H-like superfamily/Ribonuclease H"/>
    <property type="match status" value="1"/>
</dbReference>
<dbReference type="NCBIfam" id="TIGR00716">
    <property type="entry name" value="rnhC"/>
    <property type="match status" value="1"/>
</dbReference>
<dbReference type="InterPro" id="IPR036397">
    <property type="entry name" value="RNaseH_sf"/>
</dbReference>
<comment type="cofactor">
    <cofactor evidence="2">
        <name>Mg(2+)</name>
        <dbReference type="ChEBI" id="CHEBI:18420"/>
    </cofactor>
</comment>
<feature type="domain" description="RNase H type-2" evidence="17">
    <location>
        <begin position="93"/>
        <end position="310"/>
    </location>
</feature>
<dbReference type="AlphaFoldDB" id="A0AAJ1SZ32"/>
<name>A0AAJ1SZ32_9BACI</name>
<keyword evidence="11 14" id="KW-0255">Endonuclease</keyword>
<comment type="subcellular location">
    <subcellularLocation>
        <location evidence="4 14">Cytoplasm</location>
    </subcellularLocation>
</comment>
<sequence>MSNIVLHMSREIISKMRNDYQDFLLSKIPTGAVFTAKTNGCTITAYKSGKVLFQGANAMNESSRWGNSSPSPTKKRAVKSGTKIQLPDGFSTLSVMGSDEVGTGDYFGPMTVVSTYVKTEQMDILRDLGVRDSKHLNDDQIIKIAKELLHHIPYSLLVLRNEKYNKMQKAGMSQGKLKALLHNQALLNLLKKISPEKPDAILIDQFAEKTTYFRYLQNQKEVCRENVYFSTKGESVHLSVAAASILARYAFVKEFDKLSKEAGFTLPKGAGKQVDEAGARLILQKGEECLLKFTKHHFANTQKAKAIVRKIQGNL</sequence>
<keyword evidence="19" id="KW-1185">Reference proteome</keyword>
<dbReference type="InterPro" id="IPR012337">
    <property type="entry name" value="RNaseH-like_sf"/>
</dbReference>
<dbReference type="InterPro" id="IPR004641">
    <property type="entry name" value="RNase_HIII"/>
</dbReference>
<comment type="similarity">
    <text evidence="5 14">Belongs to the RNase HII family. RnhC subfamily.</text>
</comment>
<dbReference type="Pfam" id="PF01351">
    <property type="entry name" value="RNase_HII"/>
    <property type="match status" value="1"/>
</dbReference>
<gene>
    <name evidence="14" type="primary">rnhC</name>
    <name evidence="18" type="ORF">J2S13_001870</name>
</gene>
<dbReference type="GO" id="GO:0032299">
    <property type="term" value="C:ribonuclease H2 complex"/>
    <property type="evidence" value="ECO:0007669"/>
    <property type="project" value="TreeGrafter"/>
</dbReference>
<dbReference type="InterPro" id="IPR024568">
    <property type="entry name" value="RNase_HIII_N"/>
</dbReference>
<dbReference type="GO" id="GO:0004523">
    <property type="term" value="F:RNA-DNA hybrid ribonuclease activity"/>
    <property type="evidence" value="ECO:0007669"/>
    <property type="project" value="UniProtKB-UniRule"/>
</dbReference>
<dbReference type="GO" id="GO:0006298">
    <property type="term" value="P:mismatch repair"/>
    <property type="evidence" value="ECO:0007669"/>
    <property type="project" value="TreeGrafter"/>
</dbReference>
<dbReference type="RefSeq" id="WP_307257459.1">
    <property type="nucleotide sequence ID" value="NZ_JAUSUC010000020.1"/>
</dbReference>
<comment type="catalytic activity">
    <reaction evidence="1 14 15">
        <text>Endonucleolytic cleavage to 5'-phosphomonoester.</text>
        <dbReference type="EC" id="3.1.26.4"/>
    </reaction>
</comment>
<dbReference type="SUPFAM" id="SSF53098">
    <property type="entry name" value="Ribonuclease H-like"/>
    <property type="match status" value="1"/>
</dbReference>
<evidence type="ECO:0000256" key="2">
    <source>
        <dbReference type="ARBA" id="ARBA00001946"/>
    </source>
</evidence>
<evidence type="ECO:0000256" key="14">
    <source>
        <dbReference type="HAMAP-Rule" id="MF_00053"/>
    </source>
</evidence>
<evidence type="ECO:0000256" key="5">
    <source>
        <dbReference type="ARBA" id="ARBA00008378"/>
    </source>
</evidence>
<dbReference type="GO" id="GO:0043137">
    <property type="term" value="P:DNA replication, removal of RNA primer"/>
    <property type="evidence" value="ECO:0007669"/>
    <property type="project" value="TreeGrafter"/>
</dbReference>
<evidence type="ECO:0000256" key="10">
    <source>
        <dbReference type="ARBA" id="ARBA00022723"/>
    </source>
</evidence>
<dbReference type="GO" id="GO:0005737">
    <property type="term" value="C:cytoplasm"/>
    <property type="evidence" value="ECO:0007669"/>
    <property type="project" value="UniProtKB-SubCell"/>
</dbReference>
<evidence type="ECO:0000256" key="1">
    <source>
        <dbReference type="ARBA" id="ARBA00000077"/>
    </source>
</evidence>
<evidence type="ECO:0000256" key="6">
    <source>
        <dbReference type="ARBA" id="ARBA00012180"/>
    </source>
</evidence>
<keyword evidence="8 14" id="KW-0963">Cytoplasm</keyword>
<proteinExistence type="inferred from homology"/>
<evidence type="ECO:0000259" key="17">
    <source>
        <dbReference type="PROSITE" id="PS51975"/>
    </source>
</evidence>
<dbReference type="PANTHER" id="PTHR10954">
    <property type="entry name" value="RIBONUCLEASE H2 SUBUNIT A"/>
    <property type="match status" value="1"/>
</dbReference>
<keyword evidence="12 14" id="KW-0378">Hydrolase</keyword>
<dbReference type="HAMAP" id="MF_00053">
    <property type="entry name" value="RNase_HIII"/>
    <property type="match status" value="1"/>
</dbReference>
<dbReference type="FunFam" id="3.30.420.10:FF:000047">
    <property type="entry name" value="Ribonuclease HIII"/>
    <property type="match status" value="1"/>
</dbReference>
<keyword evidence="9 14" id="KW-0540">Nuclease</keyword>
<dbReference type="InterPro" id="IPR001352">
    <property type="entry name" value="RNase_HII/HIII"/>
</dbReference>
<evidence type="ECO:0000256" key="13">
    <source>
        <dbReference type="ARBA" id="ARBA00022842"/>
    </source>
</evidence>
<evidence type="ECO:0000256" key="11">
    <source>
        <dbReference type="ARBA" id="ARBA00022759"/>
    </source>
</evidence>
<evidence type="ECO:0000256" key="8">
    <source>
        <dbReference type="ARBA" id="ARBA00022490"/>
    </source>
</evidence>
<evidence type="ECO:0000256" key="15">
    <source>
        <dbReference type="PROSITE-ProRule" id="PRU01319"/>
    </source>
</evidence>
<evidence type="ECO:0000256" key="12">
    <source>
        <dbReference type="ARBA" id="ARBA00022801"/>
    </source>
</evidence>
<dbReference type="GO" id="GO:0003723">
    <property type="term" value="F:RNA binding"/>
    <property type="evidence" value="ECO:0007669"/>
    <property type="project" value="UniProtKB-UniRule"/>
</dbReference>
<feature type="compositionally biased region" description="Polar residues" evidence="16">
    <location>
        <begin position="61"/>
        <end position="72"/>
    </location>
</feature>
<organism evidence="18 19">
    <name type="scientific">Oikeobacillus pervagus</name>
    <dbReference type="NCBI Taxonomy" id="1325931"/>
    <lineage>
        <taxon>Bacteria</taxon>
        <taxon>Bacillati</taxon>
        <taxon>Bacillota</taxon>
        <taxon>Bacilli</taxon>
        <taxon>Bacillales</taxon>
        <taxon>Bacillaceae</taxon>
        <taxon>Oikeobacillus</taxon>
    </lineage>
</organism>
<evidence type="ECO:0000256" key="7">
    <source>
        <dbReference type="ARBA" id="ARBA00021407"/>
    </source>
</evidence>
<keyword evidence="13 14" id="KW-0460">Magnesium</keyword>
<comment type="cofactor">
    <cofactor evidence="14 15">
        <name>Mn(2+)</name>
        <dbReference type="ChEBI" id="CHEBI:29035"/>
    </cofactor>
    <cofactor evidence="14 15">
        <name>Mg(2+)</name>
        <dbReference type="ChEBI" id="CHEBI:18420"/>
    </cofactor>
    <text evidence="14 15">Manganese or magnesium. Binds 1 divalent metal ion per monomer in the absence of substrate. May bind a second metal ion after substrate binding.</text>
</comment>
<evidence type="ECO:0000313" key="18">
    <source>
        <dbReference type="EMBL" id="MDQ0215453.1"/>
    </source>
</evidence>
<feature type="binding site" evidence="14 15">
    <location>
        <position position="99"/>
    </location>
    <ligand>
        <name>a divalent metal cation</name>
        <dbReference type="ChEBI" id="CHEBI:60240"/>
    </ligand>
</feature>
<dbReference type="PIRSF" id="PIRSF037748">
    <property type="entry name" value="RnhC"/>
    <property type="match status" value="1"/>
</dbReference>
<feature type="binding site" evidence="14 15">
    <location>
        <position position="100"/>
    </location>
    <ligand>
        <name>a divalent metal cation</name>
        <dbReference type="ChEBI" id="CHEBI:60240"/>
    </ligand>
</feature>
<dbReference type="Gene3D" id="3.30.310.10">
    <property type="entry name" value="TATA-Binding Protein"/>
    <property type="match status" value="1"/>
</dbReference>
<evidence type="ECO:0000256" key="3">
    <source>
        <dbReference type="ARBA" id="ARBA00004065"/>
    </source>
</evidence>
<protein>
    <recommendedName>
        <fullName evidence="7 14">Ribonuclease HIII</fullName>
        <shortName evidence="14">RNase HIII</shortName>
        <ecNumber evidence="6 14">3.1.26.4</ecNumber>
    </recommendedName>
</protein>
<dbReference type="CDD" id="cd06590">
    <property type="entry name" value="RNase_HII_bacteria_HIII_like"/>
    <property type="match status" value="1"/>
</dbReference>
<dbReference type="PROSITE" id="PS51975">
    <property type="entry name" value="RNASE_H_2"/>
    <property type="match status" value="1"/>
</dbReference>
<comment type="function">
    <text evidence="3 14">Endonuclease that specifically degrades the RNA of RNA-DNA hybrids.</text>
</comment>
<dbReference type="GO" id="GO:0000287">
    <property type="term" value="F:magnesium ion binding"/>
    <property type="evidence" value="ECO:0007669"/>
    <property type="project" value="UniProtKB-UniRule"/>
</dbReference>
<dbReference type="InterPro" id="IPR024567">
    <property type="entry name" value="RNase_HII/HIII_dom"/>
</dbReference>
<dbReference type="EC" id="3.1.26.4" evidence="6 14"/>
<evidence type="ECO:0000256" key="16">
    <source>
        <dbReference type="SAM" id="MobiDB-lite"/>
    </source>
</evidence>
<evidence type="ECO:0000313" key="19">
    <source>
        <dbReference type="Proteomes" id="UP001237207"/>
    </source>
</evidence>
<accession>A0AAJ1SZ32</accession>
<feature type="binding site" evidence="14 15">
    <location>
        <position position="204"/>
    </location>
    <ligand>
        <name>a divalent metal cation</name>
        <dbReference type="ChEBI" id="CHEBI:60240"/>
    </ligand>
</feature>